<accession>A0A172WIS8</accession>
<reference evidence="2" key="1">
    <citation type="journal article" date="2016" name="Syst. Appl. Microbiol.">
        <title>Thermococcus piezophilus sp. nov., a novel hyperthermophilic and piezophilic archaeon with a broad pressure range for growth, isolated from a deepest hydrothermal vent at the Mid-Cayman Rise.</title>
        <authorList>
            <person name="Dalmasso C."/>
            <person name="Oger P."/>
            <person name="Selva G."/>
            <person name="Courtine D."/>
            <person name="L'Haridon S."/>
            <person name="Garlaschelli A."/>
            <person name="Roussel E."/>
            <person name="Miyazaki J."/>
            <person name="Reveillaud J."/>
            <person name="Jebbar M."/>
            <person name="Takai K."/>
            <person name="Maignien L."/>
            <person name="Alain K."/>
        </authorList>
    </citation>
    <scope>NUCLEOTIDE SEQUENCE [LARGE SCALE GENOMIC DNA]</scope>
    <source>
        <strain evidence="2">CDGS</strain>
    </source>
</reference>
<gene>
    <name evidence="1" type="ORF">A7C91_09545</name>
</gene>
<name>A0A172WIS8_9EURY</name>
<dbReference type="InterPro" id="IPR011856">
    <property type="entry name" value="tRNA_endonuc-like_dom_sf"/>
</dbReference>
<evidence type="ECO:0000313" key="2">
    <source>
        <dbReference type="Proteomes" id="UP000076969"/>
    </source>
</evidence>
<organism evidence="1 2">
    <name type="scientific">Thermococcus piezophilus</name>
    <dbReference type="NCBI Taxonomy" id="1712654"/>
    <lineage>
        <taxon>Archaea</taxon>
        <taxon>Methanobacteriati</taxon>
        <taxon>Methanobacteriota</taxon>
        <taxon>Thermococci</taxon>
        <taxon>Thermococcales</taxon>
        <taxon>Thermococcaceae</taxon>
        <taxon>Thermococcus</taxon>
    </lineage>
</organism>
<evidence type="ECO:0000313" key="1">
    <source>
        <dbReference type="EMBL" id="ANF23382.1"/>
    </source>
</evidence>
<sequence>MKTLSINNVFSREEEFSDWLVENIEVLGEKIGIELEDIKREYQIGNYFVDILARDTNSGARVIIENQFGKTNHDHLGKILTYASGANAKIMVWIAEKFSDEHKQALNWLNENTRQDIGFFGLEVKAVRIGSSPYAMDFDVVVMPNQWQKN</sequence>
<dbReference type="GO" id="GO:0003676">
    <property type="term" value="F:nucleic acid binding"/>
    <property type="evidence" value="ECO:0007669"/>
    <property type="project" value="InterPro"/>
</dbReference>
<dbReference type="Gene3D" id="3.40.1350.10">
    <property type="match status" value="1"/>
</dbReference>
<dbReference type="AlphaFoldDB" id="A0A172WIS8"/>
<dbReference type="KEGG" id="tpie:A7C91_09545"/>
<dbReference type="STRING" id="1712654.A7C91_09545"/>
<protein>
    <recommendedName>
        <fullName evidence="3">DUF4268 domain-containing protein</fullName>
    </recommendedName>
</protein>
<dbReference type="EMBL" id="CP015520">
    <property type="protein sequence ID" value="ANF23382.1"/>
    <property type="molecule type" value="Genomic_DNA"/>
</dbReference>
<evidence type="ECO:0008006" key="3">
    <source>
        <dbReference type="Google" id="ProtNLM"/>
    </source>
</evidence>
<keyword evidence="2" id="KW-1185">Reference proteome</keyword>
<proteinExistence type="predicted"/>
<dbReference type="Proteomes" id="UP000076969">
    <property type="component" value="Chromosome"/>
</dbReference>